<name>A0A5E4VZV3_9BURK</name>
<dbReference type="InterPro" id="IPR041924">
    <property type="entry name" value="Formate_Dh-H_N"/>
</dbReference>
<dbReference type="PANTHER" id="PTHR43105">
    <property type="entry name" value="RESPIRATORY NITRATE REDUCTASE"/>
    <property type="match status" value="1"/>
</dbReference>
<protein>
    <submittedName>
        <fullName evidence="14">Formate dehydrogenase subunit alpha</fullName>
    </submittedName>
</protein>
<dbReference type="OrthoDB" id="7376058at2"/>
<dbReference type="GO" id="GO:0046872">
    <property type="term" value="F:metal ion binding"/>
    <property type="evidence" value="ECO:0007669"/>
    <property type="project" value="UniProtKB-KW"/>
</dbReference>
<dbReference type="GO" id="GO:0008863">
    <property type="term" value="F:formate dehydrogenase (NAD+) activity"/>
    <property type="evidence" value="ECO:0007669"/>
    <property type="project" value="InterPro"/>
</dbReference>
<dbReference type="PROSITE" id="PS51379">
    <property type="entry name" value="4FE4S_FER_2"/>
    <property type="match status" value="2"/>
</dbReference>
<evidence type="ECO:0000256" key="5">
    <source>
        <dbReference type="ARBA" id="ARBA00022723"/>
    </source>
</evidence>
<dbReference type="Gene3D" id="3.10.20.740">
    <property type="match status" value="1"/>
</dbReference>
<evidence type="ECO:0000256" key="3">
    <source>
        <dbReference type="ARBA" id="ARBA00022485"/>
    </source>
</evidence>
<dbReference type="Gene3D" id="2.40.40.20">
    <property type="match status" value="1"/>
</dbReference>
<dbReference type="InterPro" id="IPR001041">
    <property type="entry name" value="2Fe-2S_ferredoxin-type"/>
</dbReference>
<dbReference type="CDD" id="cd02753">
    <property type="entry name" value="MopB_Formate-Dh-H"/>
    <property type="match status" value="1"/>
</dbReference>
<dbReference type="Gene3D" id="3.30.70.20">
    <property type="match status" value="1"/>
</dbReference>
<dbReference type="Pfam" id="PF10588">
    <property type="entry name" value="NADH-G_4Fe-4S_3"/>
    <property type="match status" value="1"/>
</dbReference>
<feature type="domain" description="4Fe-4S ferredoxin-type" evidence="11">
    <location>
        <begin position="159"/>
        <end position="190"/>
    </location>
</feature>
<gene>
    <name evidence="14" type="ORF">PAQ31011_02950</name>
</gene>
<dbReference type="PROSITE" id="PS51669">
    <property type="entry name" value="4FE4S_MOW_BIS_MGD"/>
    <property type="match status" value="1"/>
</dbReference>
<dbReference type="SMART" id="SM00926">
    <property type="entry name" value="Molybdop_Fe4S4"/>
    <property type="match status" value="1"/>
</dbReference>
<evidence type="ECO:0000259" key="11">
    <source>
        <dbReference type="PROSITE" id="PS51379"/>
    </source>
</evidence>
<dbReference type="Proteomes" id="UP000366819">
    <property type="component" value="Unassembled WGS sequence"/>
</dbReference>
<dbReference type="Pfam" id="PF00384">
    <property type="entry name" value="Molybdopterin"/>
    <property type="match status" value="1"/>
</dbReference>
<dbReference type="GO" id="GO:0043546">
    <property type="term" value="F:molybdopterin cofactor binding"/>
    <property type="evidence" value="ECO:0007669"/>
    <property type="project" value="InterPro"/>
</dbReference>
<feature type="domain" description="4Fe-4S ferredoxin-type" evidence="11">
    <location>
        <begin position="203"/>
        <end position="231"/>
    </location>
</feature>
<evidence type="ECO:0000256" key="2">
    <source>
        <dbReference type="ARBA" id="ARBA00007023"/>
    </source>
</evidence>
<dbReference type="InterPro" id="IPR006656">
    <property type="entry name" value="Mopterin_OxRdtase"/>
</dbReference>
<keyword evidence="4" id="KW-0001">2Fe-2S</keyword>
<dbReference type="AlphaFoldDB" id="A0A5E4VZV3"/>
<dbReference type="PROSITE" id="PS51085">
    <property type="entry name" value="2FE2S_FER_2"/>
    <property type="match status" value="1"/>
</dbReference>
<reference evidence="14 15" key="1">
    <citation type="submission" date="2019-08" db="EMBL/GenBank/DDBJ databases">
        <authorList>
            <person name="Peeters C."/>
        </authorList>
    </citation>
    <scope>NUCLEOTIDE SEQUENCE [LARGE SCALE GENOMIC DNA]</scope>
    <source>
        <strain evidence="14 15">LMG 31011</strain>
    </source>
</reference>
<keyword evidence="3" id="KW-0004">4Fe-4S</keyword>
<dbReference type="SUPFAM" id="SSF54292">
    <property type="entry name" value="2Fe-2S ferredoxin-like"/>
    <property type="match status" value="1"/>
</dbReference>
<dbReference type="Pfam" id="PF13510">
    <property type="entry name" value="Fer2_4"/>
    <property type="match status" value="1"/>
</dbReference>
<feature type="domain" description="4Fe-4S Mo/W bis-MGD-type" evidence="12">
    <location>
        <begin position="238"/>
        <end position="294"/>
    </location>
</feature>
<keyword evidence="7" id="KW-0560">Oxidoreductase</keyword>
<dbReference type="SMART" id="SM00929">
    <property type="entry name" value="NADH-G_4Fe-4S_3"/>
    <property type="match status" value="1"/>
</dbReference>
<dbReference type="CDD" id="cd00207">
    <property type="entry name" value="fer2"/>
    <property type="match status" value="1"/>
</dbReference>
<evidence type="ECO:0000259" key="13">
    <source>
        <dbReference type="PROSITE" id="PS51839"/>
    </source>
</evidence>
<dbReference type="InterPro" id="IPR027467">
    <property type="entry name" value="MopterinOxRdtase_cofactor_BS"/>
</dbReference>
<dbReference type="Gene3D" id="3.40.50.740">
    <property type="match status" value="1"/>
</dbReference>
<dbReference type="GO" id="GO:0022904">
    <property type="term" value="P:respiratory electron transport chain"/>
    <property type="evidence" value="ECO:0007669"/>
    <property type="project" value="TreeGrafter"/>
</dbReference>
<dbReference type="InterPro" id="IPR050123">
    <property type="entry name" value="Prok_molybdopt-oxidoreductase"/>
</dbReference>
<dbReference type="PROSITE" id="PS00551">
    <property type="entry name" value="MOLYBDOPTERIN_PROK_1"/>
    <property type="match status" value="1"/>
</dbReference>
<dbReference type="Gene3D" id="2.20.25.90">
    <property type="entry name" value="ADC-like domains"/>
    <property type="match status" value="1"/>
</dbReference>
<dbReference type="SUPFAM" id="SSF54862">
    <property type="entry name" value="4Fe-4S ferredoxins"/>
    <property type="match status" value="1"/>
</dbReference>
<evidence type="ECO:0000313" key="15">
    <source>
        <dbReference type="Proteomes" id="UP000366819"/>
    </source>
</evidence>
<dbReference type="FunFam" id="3.10.20.740:FF:000005">
    <property type="entry name" value="NADH:ubiquinone oxidoreductase subunit"/>
    <property type="match status" value="1"/>
</dbReference>
<dbReference type="PROSITE" id="PS00932">
    <property type="entry name" value="MOLYBDOPTERIN_PROK_3"/>
    <property type="match status" value="1"/>
</dbReference>
<comment type="similarity">
    <text evidence="2">In the C-terminal section; belongs to the prokaryotic molybdopterin-containing oxidoreductase family.</text>
</comment>
<keyword evidence="5" id="KW-0479">Metal-binding</keyword>
<dbReference type="InterPro" id="IPR019574">
    <property type="entry name" value="NADH_UbQ_OxRdtase_Gsu_4Fe4S-bd"/>
</dbReference>
<dbReference type="RefSeq" id="WP_150576521.1">
    <property type="nucleotide sequence ID" value="NZ_CABPSN010000004.1"/>
</dbReference>
<dbReference type="PROSITE" id="PS51839">
    <property type="entry name" value="4FE4S_HC3"/>
    <property type="match status" value="1"/>
</dbReference>
<keyword evidence="8" id="KW-0408">Iron</keyword>
<dbReference type="GO" id="GO:0051537">
    <property type="term" value="F:2 iron, 2 sulfur cluster binding"/>
    <property type="evidence" value="ECO:0007669"/>
    <property type="project" value="UniProtKB-KW"/>
</dbReference>
<dbReference type="PROSITE" id="PS00198">
    <property type="entry name" value="4FE4S_FER_1"/>
    <property type="match status" value="1"/>
</dbReference>
<feature type="domain" description="2Fe-2S ferredoxin-type" evidence="10">
    <location>
        <begin position="19"/>
        <end position="97"/>
    </location>
</feature>
<dbReference type="Pfam" id="PF12838">
    <property type="entry name" value="Fer4_7"/>
    <property type="match status" value="1"/>
</dbReference>
<dbReference type="GO" id="GO:0015942">
    <property type="term" value="P:formate metabolic process"/>
    <property type="evidence" value="ECO:0007669"/>
    <property type="project" value="InterPro"/>
</dbReference>
<dbReference type="NCBIfam" id="TIGR01591">
    <property type="entry name" value="Fdh-alpha"/>
    <property type="match status" value="1"/>
</dbReference>
<dbReference type="GO" id="GO:1990204">
    <property type="term" value="C:oxidoreductase complex"/>
    <property type="evidence" value="ECO:0007669"/>
    <property type="project" value="UniProtKB-ARBA"/>
</dbReference>
<dbReference type="Pfam" id="PF04879">
    <property type="entry name" value="Molybdop_Fe4S4"/>
    <property type="match status" value="1"/>
</dbReference>
<dbReference type="PIRSF" id="PIRSF036643">
    <property type="entry name" value="FDH_alpha"/>
    <property type="match status" value="1"/>
</dbReference>
<dbReference type="InterPro" id="IPR006478">
    <property type="entry name" value="Formate_DH_asu"/>
</dbReference>
<feature type="domain" description="4Fe-4S His(Cys)3-ligated-type" evidence="13">
    <location>
        <begin position="97"/>
        <end position="136"/>
    </location>
</feature>
<dbReference type="FunFam" id="2.20.25.90:FF:000001">
    <property type="entry name" value="Formate dehydrogenase subunit alpha"/>
    <property type="match status" value="1"/>
</dbReference>
<dbReference type="InterPro" id="IPR006655">
    <property type="entry name" value="Mopterin_OxRdtase_prok_CS"/>
</dbReference>
<dbReference type="GO" id="GO:0003954">
    <property type="term" value="F:NADH dehydrogenase activity"/>
    <property type="evidence" value="ECO:0007669"/>
    <property type="project" value="TreeGrafter"/>
</dbReference>
<keyword evidence="6" id="KW-0677">Repeat</keyword>
<dbReference type="InterPro" id="IPR036010">
    <property type="entry name" value="2Fe-2S_ferredoxin-like_sf"/>
</dbReference>
<dbReference type="GO" id="GO:0016020">
    <property type="term" value="C:membrane"/>
    <property type="evidence" value="ECO:0007669"/>
    <property type="project" value="TreeGrafter"/>
</dbReference>
<evidence type="ECO:0000256" key="1">
    <source>
        <dbReference type="ARBA" id="ARBA00005404"/>
    </source>
</evidence>
<dbReference type="GO" id="GO:0051539">
    <property type="term" value="F:4 iron, 4 sulfur cluster binding"/>
    <property type="evidence" value="ECO:0007669"/>
    <property type="project" value="UniProtKB-KW"/>
</dbReference>
<evidence type="ECO:0000259" key="12">
    <source>
        <dbReference type="PROSITE" id="PS51669"/>
    </source>
</evidence>
<organism evidence="14 15">
    <name type="scientific">Pandoraea aquatica</name>
    <dbReference type="NCBI Taxonomy" id="2508290"/>
    <lineage>
        <taxon>Bacteria</taxon>
        <taxon>Pseudomonadati</taxon>
        <taxon>Pseudomonadota</taxon>
        <taxon>Betaproteobacteria</taxon>
        <taxon>Burkholderiales</taxon>
        <taxon>Burkholderiaceae</taxon>
        <taxon>Pandoraea</taxon>
    </lineage>
</organism>
<evidence type="ECO:0000256" key="4">
    <source>
        <dbReference type="ARBA" id="ARBA00022714"/>
    </source>
</evidence>
<dbReference type="InterPro" id="IPR017896">
    <property type="entry name" value="4Fe4S_Fe-S-bd"/>
</dbReference>
<dbReference type="EMBL" id="CABPSN010000004">
    <property type="protein sequence ID" value="VVE16986.1"/>
    <property type="molecule type" value="Genomic_DNA"/>
</dbReference>
<comment type="similarity">
    <text evidence="1">Belongs to the complex I 75 kDa subunit family.</text>
</comment>
<dbReference type="PANTHER" id="PTHR43105:SF14">
    <property type="entry name" value="FORMATE DEHYDROGENASE H"/>
    <property type="match status" value="1"/>
</dbReference>
<evidence type="ECO:0000256" key="9">
    <source>
        <dbReference type="ARBA" id="ARBA00023014"/>
    </source>
</evidence>
<dbReference type="InterPro" id="IPR006963">
    <property type="entry name" value="Mopterin_OxRdtase_4Fe-4S_dom"/>
</dbReference>
<sequence>MMDPMFEKDYGTPRRESTKEVTLEIDGEQVTVPAGTSIMRAASEGGVNVPKLCATDSLEPFGSCRLCLVEIEGRRGFPASCTTPVEPGMKVRTQSPKLQELRKGVMELYISDHPLDCLTCAANGDCELQDMAGVTGLREVRYGFDGANHFDSEKDESNPYFTYDASKCIVCNRCVRACEETQGTFALTISGRGFEARVSAGQDQAFMDSECVSCGACVAACPTATLQEKSVIHLGQAEHAKITTCAYCGVGCSFKAEMKGNEVVRMVPHKDGQANEGHACVKGRFAWGYATHKDRILTPKIRKKITDPWQEVSWDEALDYAASEFKRIQAKYGRDSIGGLVSSRCTNEEDYLVQKLVRAAFGNNNVDTCARVCHSPTGYGLKATLGESAGTQTFKSVEHSDVILVMGANPTDGHPVFGSRMKKRLRQGAKLIVIDPRRIDLVKSPHINADYHLQLRPGTNVAMVNALAHVIVTEGLMADEFIAERCEDRAFQQWRDFISRAENSPEATEAHTGVPAHLVRGAARLYATGGNAAIYYGLGVTEHAQGSTTVIGIANLSMLTGNIGREGVGVNPLRGQNNVQGSCDMGAFPHELPGYRHVSDSSARALFEAEWGVELQAEPGLRIPNMFDAALAGTFMGLYCQGEDIVQSDPNTQHVTHALEQMECIVVQDIFLNETAKYAHVLLPGSSFLEKDGTFTNAERRISRVRQVMPPRAGYADWEVTIQLAKRLGYEMNYSHPSEIMDEIARLTPTFTGVSYEKLDRMGSVQWPCNEDAPDGTPVMHIDEFVRGKGKFLITQYVPTDEKVTRRFPLILTTGRILSQYNVGAQTRRTDNNNWHSEDRLELHPHDAEERGIKDGDWVGIQSRAGETVLRAIVSDRMQPGVVYTTFHFPESGANVITTDNSDWATNCPEYKVTAVQVTPVAQPSEWQRQYSDFNRQQEAFLGHDQTTAASAS</sequence>
<proteinExistence type="inferred from homology"/>
<evidence type="ECO:0000256" key="8">
    <source>
        <dbReference type="ARBA" id="ARBA00023004"/>
    </source>
</evidence>
<dbReference type="SUPFAM" id="SSF50692">
    <property type="entry name" value="ADC-like"/>
    <property type="match status" value="1"/>
</dbReference>
<dbReference type="SUPFAM" id="SSF53706">
    <property type="entry name" value="Formate dehydrogenase/DMSO reductase, domains 1-3"/>
    <property type="match status" value="1"/>
</dbReference>
<accession>A0A5E4VZV3</accession>
<keyword evidence="15" id="KW-1185">Reference proteome</keyword>
<evidence type="ECO:0000256" key="6">
    <source>
        <dbReference type="ARBA" id="ARBA00022737"/>
    </source>
</evidence>
<dbReference type="InterPro" id="IPR017900">
    <property type="entry name" value="4Fe4S_Fe_S_CS"/>
</dbReference>
<evidence type="ECO:0000313" key="14">
    <source>
        <dbReference type="EMBL" id="VVE16986.1"/>
    </source>
</evidence>
<dbReference type="Pfam" id="PF01568">
    <property type="entry name" value="Molydop_binding"/>
    <property type="match status" value="1"/>
</dbReference>
<dbReference type="Gene3D" id="3.40.228.10">
    <property type="entry name" value="Dimethylsulfoxide Reductase, domain 2"/>
    <property type="match status" value="1"/>
</dbReference>
<evidence type="ECO:0000259" key="10">
    <source>
        <dbReference type="PROSITE" id="PS51085"/>
    </source>
</evidence>
<dbReference type="InterPro" id="IPR009010">
    <property type="entry name" value="Asp_de-COase-like_dom_sf"/>
</dbReference>
<dbReference type="CDD" id="cd00508">
    <property type="entry name" value="MopB_CT_Fdh-Nap-like"/>
    <property type="match status" value="1"/>
</dbReference>
<dbReference type="FunFam" id="3.30.70.20:FF:000035">
    <property type="entry name" value="Iron hydrogenase 1"/>
    <property type="match status" value="1"/>
</dbReference>
<dbReference type="InterPro" id="IPR006657">
    <property type="entry name" value="MoPterin_dinucl-bd_dom"/>
</dbReference>
<evidence type="ECO:0000256" key="7">
    <source>
        <dbReference type="ARBA" id="ARBA00023002"/>
    </source>
</evidence>
<keyword evidence="9" id="KW-0411">Iron-sulfur</keyword>